<dbReference type="EMBL" id="HG674657">
    <property type="protein sequence ID" value="CDJ39756.1"/>
    <property type="molecule type" value="Genomic_DNA"/>
</dbReference>
<reference evidence="3" key="2">
    <citation type="submission" date="2013-10" db="EMBL/GenBank/DDBJ databases">
        <authorList>
            <person name="Aslett M."/>
        </authorList>
    </citation>
    <scope>NUCLEOTIDE SEQUENCE [LARGE SCALE GENOMIC DNA]</scope>
    <source>
        <strain evidence="3">Houghton</strain>
    </source>
</reference>
<feature type="domain" description="Spo11/DNA topoisomerase VI subunit A N-terminal" evidence="2">
    <location>
        <begin position="83"/>
        <end position="143"/>
    </location>
</feature>
<dbReference type="InterPro" id="IPR036078">
    <property type="entry name" value="Spo11/TopoVI_A_sf"/>
</dbReference>
<dbReference type="PROSITE" id="PS52041">
    <property type="entry name" value="TOPO_IIB"/>
    <property type="match status" value="1"/>
</dbReference>
<protein>
    <recommendedName>
        <fullName evidence="2">Spo11/DNA topoisomerase VI subunit A N-terminal domain-containing protein</fullName>
    </recommendedName>
</protein>
<keyword evidence="1" id="KW-0799">Topoisomerase</keyword>
<sequence length="282" mass="31346">MESNVPSDGALATSADSIVSRIESLVLFFLHRISEDPENDSKTKVSQDEAVFPGSFAADNESNTATDSPEFLFPPLSNRSIQRSASLLAIMRTILSLHAEKRYSTLRHMYYSNVTIAPSQRVIDRGVAALTQFLKTPREELRITSTSKCIIKGPITIQERTNISARSVLWHIHQRFGSRLPIFLLTDFDPHGLLVAMTYAFPPRKATRYSDEAGAFFGVPLSNMSTMSDSKRNLLPGRSSFTHCELLRLDVLKDLPRFIIGAIDEELSADDSEKSCADCSQA</sequence>
<dbReference type="InterPro" id="IPR013049">
    <property type="entry name" value="Spo11/TopoVI_A_N"/>
</dbReference>
<dbReference type="GO" id="GO:0003677">
    <property type="term" value="F:DNA binding"/>
    <property type="evidence" value="ECO:0007669"/>
    <property type="project" value="UniProtKB-UniRule"/>
</dbReference>
<feature type="active site" description="O-(5'-phospho-DNA)-tyrosine intermediate" evidence="1">
    <location>
        <position position="111"/>
    </location>
</feature>
<reference evidence="3" key="1">
    <citation type="submission" date="2013-10" db="EMBL/GenBank/DDBJ databases">
        <title>Genomic analysis of the causative agents of coccidiosis in chickens.</title>
        <authorList>
            <person name="Reid A.J."/>
            <person name="Blake D."/>
            <person name="Billington K."/>
            <person name="Browne H."/>
            <person name="Dunn M."/>
            <person name="Hung S."/>
            <person name="Kawahara F."/>
            <person name="Miranda-Saavedra D."/>
            <person name="Mourier T."/>
            <person name="Nagra H."/>
            <person name="Otto T.D."/>
            <person name="Rawlings N."/>
            <person name="Sanchez A."/>
            <person name="Sanders M."/>
            <person name="Subramaniam C."/>
            <person name="Tay Y."/>
            <person name="Dear P."/>
            <person name="Doerig C."/>
            <person name="Gruber A."/>
            <person name="Parkinson J."/>
            <person name="Shirley M."/>
            <person name="Wan K.L."/>
            <person name="Berriman M."/>
            <person name="Tomley F."/>
            <person name="Pain A."/>
        </authorList>
    </citation>
    <scope>NUCLEOTIDE SEQUENCE [LARGE SCALE GENOMIC DNA]</scope>
    <source>
        <strain evidence="3">Houghton</strain>
    </source>
</reference>
<evidence type="ECO:0000313" key="3">
    <source>
        <dbReference type="EMBL" id="CDJ39756.1"/>
    </source>
</evidence>
<organism evidence="3 4">
    <name type="scientific">Eimeria tenella</name>
    <name type="common">Coccidian parasite</name>
    <dbReference type="NCBI Taxonomy" id="5802"/>
    <lineage>
        <taxon>Eukaryota</taxon>
        <taxon>Sar</taxon>
        <taxon>Alveolata</taxon>
        <taxon>Apicomplexa</taxon>
        <taxon>Conoidasida</taxon>
        <taxon>Coccidia</taxon>
        <taxon>Eucoccidiorida</taxon>
        <taxon>Eimeriorina</taxon>
        <taxon>Eimeriidae</taxon>
        <taxon>Eimeria</taxon>
    </lineage>
</organism>
<dbReference type="Gene3D" id="1.10.10.10">
    <property type="entry name" value="Winged helix-like DNA-binding domain superfamily/Winged helix DNA-binding domain"/>
    <property type="match status" value="1"/>
</dbReference>
<keyword evidence="1" id="KW-0238">DNA-binding</keyword>
<dbReference type="GO" id="GO:0005694">
    <property type="term" value="C:chromosome"/>
    <property type="evidence" value="ECO:0007669"/>
    <property type="project" value="InterPro"/>
</dbReference>
<dbReference type="PANTHER" id="PTHR10848:SF0">
    <property type="entry name" value="MEIOTIC RECOMBINATION PROTEIN SPO11"/>
    <property type="match status" value="1"/>
</dbReference>
<dbReference type="VEuPathDB" id="ToxoDB:ETH_00024720"/>
<dbReference type="Pfam" id="PF04406">
    <property type="entry name" value="TP6A_N"/>
    <property type="match status" value="1"/>
</dbReference>
<evidence type="ECO:0000259" key="2">
    <source>
        <dbReference type="Pfam" id="PF04406"/>
    </source>
</evidence>
<comment type="catalytic activity">
    <reaction evidence="1">
        <text>ATP-dependent breakage, passage and rejoining of double-stranded DNA.</text>
        <dbReference type="EC" id="5.6.2.2"/>
    </reaction>
</comment>
<name>U6KP53_EIMTE</name>
<dbReference type="GeneID" id="25254054"/>
<dbReference type="RefSeq" id="XP_013230509.1">
    <property type="nucleotide sequence ID" value="XM_013375055.1"/>
</dbReference>
<dbReference type="GO" id="GO:0006259">
    <property type="term" value="P:DNA metabolic process"/>
    <property type="evidence" value="ECO:0007669"/>
    <property type="project" value="InterPro"/>
</dbReference>
<evidence type="ECO:0000256" key="1">
    <source>
        <dbReference type="PROSITE-ProRule" id="PRU01385"/>
    </source>
</evidence>
<dbReference type="AlphaFoldDB" id="U6KP53"/>
<dbReference type="InterPro" id="IPR002815">
    <property type="entry name" value="Spo11/TopoVI_A"/>
</dbReference>
<keyword evidence="4" id="KW-1185">Reference proteome</keyword>
<keyword evidence="1" id="KW-0413">Isomerase</keyword>
<dbReference type="OrthoDB" id="5377392at2759"/>
<accession>U6KP53</accession>
<dbReference type="PANTHER" id="PTHR10848">
    <property type="entry name" value="MEIOTIC RECOMBINATION PROTEIN SPO11"/>
    <property type="match status" value="1"/>
</dbReference>
<evidence type="ECO:0000313" key="4">
    <source>
        <dbReference type="Proteomes" id="UP000030747"/>
    </source>
</evidence>
<dbReference type="Proteomes" id="UP000030747">
    <property type="component" value="Unassembled WGS sequence"/>
</dbReference>
<dbReference type="SUPFAM" id="SSF56726">
    <property type="entry name" value="DNA topoisomerase IV, alpha subunit"/>
    <property type="match status" value="1"/>
</dbReference>
<dbReference type="Gene3D" id="3.40.1360.10">
    <property type="match status" value="1"/>
</dbReference>
<dbReference type="GO" id="GO:0005524">
    <property type="term" value="F:ATP binding"/>
    <property type="evidence" value="ECO:0007669"/>
    <property type="project" value="InterPro"/>
</dbReference>
<proteinExistence type="inferred from homology"/>
<dbReference type="GO" id="GO:0003918">
    <property type="term" value="F:DNA topoisomerase type II (double strand cut, ATP-hydrolyzing) activity"/>
    <property type="evidence" value="ECO:0007669"/>
    <property type="project" value="UniProtKB-UniRule"/>
</dbReference>
<gene>
    <name evidence="3" type="ORF">ETH_00024720</name>
</gene>
<dbReference type="VEuPathDB" id="ToxoDB:ETH2_0912600"/>
<comment type="similarity">
    <text evidence="1">Belongs to the TOP6A family.</text>
</comment>
<dbReference type="InterPro" id="IPR036388">
    <property type="entry name" value="WH-like_DNA-bd_sf"/>
</dbReference>